<gene>
    <name evidence="3" type="ORF">D7M11_27145</name>
</gene>
<feature type="domain" description="GFO/IDH/MocA-like oxidoreductase" evidence="2">
    <location>
        <begin position="150"/>
        <end position="248"/>
    </location>
</feature>
<dbReference type="AlphaFoldDB" id="A0A3B0BLR8"/>
<dbReference type="Gene3D" id="3.30.360.10">
    <property type="entry name" value="Dihydrodipicolinate Reductase, domain 2"/>
    <property type="match status" value="1"/>
</dbReference>
<dbReference type="OrthoDB" id="9815825at2"/>
<evidence type="ECO:0000259" key="2">
    <source>
        <dbReference type="Pfam" id="PF22725"/>
    </source>
</evidence>
<dbReference type="InterPro" id="IPR052515">
    <property type="entry name" value="Gfo/Idh/MocA_Oxidoreductase"/>
</dbReference>
<dbReference type="Proteomes" id="UP000282311">
    <property type="component" value="Unassembled WGS sequence"/>
</dbReference>
<dbReference type="SUPFAM" id="SSF55347">
    <property type="entry name" value="Glyceraldehyde-3-phosphate dehydrogenase-like, C-terminal domain"/>
    <property type="match status" value="1"/>
</dbReference>
<evidence type="ECO:0000313" key="4">
    <source>
        <dbReference type="Proteomes" id="UP000282311"/>
    </source>
</evidence>
<dbReference type="RefSeq" id="WP_120750403.1">
    <property type="nucleotide sequence ID" value="NZ_RBAH01000025.1"/>
</dbReference>
<evidence type="ECO:0000259" key="1">
    <source>
        <dbReference type="Pfam" id="PF01408"/>
    </source>
</evidence>
<dbReference type="SUPFAM" id="SSF51735">
    <property type="entry name" value="NAD(P)-binding Rossmann-fold domains"/>
    <property type="match status" value="1"/>
</dbReference>
<dbReference type="GO" id="GO:0000166">
    <property type="term" value="F:nucleotide binding"/>
    <property type="evidence" value="ECO:0007669"/>
    <property type="project" value="InterPro"/>
</dbReference>
<dbReference type="PANTHER" id="PTHR43249">
    <property type="entry name" value="UDP-N-ACETYL-2-AMINO-2-DEOXY-D-GLUCURONATE OXIDASE"/>
    <property type="match status" value="1"/>
</dbReference>
<comment type="caution">
    <text evidence="3">The sequence shown here is derived from an EMBL/GenBank/DDBJ whole genome shotgun (WGS) entry which is preliminary data.</text>
</comment>
<proteinExistence type="predicted"/>
<keyword evidence="4" id="KW-1185">Reference proteome</keyword>
<sequence>MTLRIGIIGTGRFAAKHGRLAAQMEDTAVVAICGRTMENAERLAQNWPGAKAYDNVEHMLDDGKLDAVYICVTPAAHGDIEMSVARRGIPFFTEKPIGIDPATIAPVRELVAEKKLVTCVGYNWRYSEAVNKARVLLQPTTIGMANGYWMGGLPSAPWWRSQSGSGGQFVEQSTHAVDLVRYLCGEIREVYAAFGYRHIREIDKGADVADVGSVILKLDNGIVATISNTCLLPAGHRSGLDLYTSGGVMEIRSNSLKAIGKARTTEYRSSDADPYTLENEAFLHAVRTGDTSRIRSDYADAFRTFEATAAAVVSAEQGTPVKLGGVLQDER</sequence>
<dbReference type="Pfam" id="PF22725">
    <property type="entry name" value="GFO_IDH_MocA_C3"/>
    <property type="match status" value="1"/>
</dbReference>
<reference evidence="3 4" key="1">
    <citation type="journal article" date="2007" name="Int. J. Syst. Evol. Microbiol.">
        <title>Paenibacillus ginsengarvi sp. nov., isolated from soil from ginseng cultivation.</title>
        <authorList>
            <person name="Yoon M.H."/>
            <person name="Ten L.N."/>
            <person name="Im W.T."/>
        </authorList>
    </citation>
    <scope>NUCLEOTIDE SEQUENCE [LARGE SCALE GENOMIC DNA]</scope>
    <source>
        <strain evidence="3 4">KCTC 13059</strain>
    </source>
</reference>
<feature type="domain" description="Gfo/Idh/MocA-like oxidoreductase N-terminal" evidence="1">
    <location>
        <begin position="3"/>
        <end position="122"/>
    </location>
</feature>
<dbReference type="InterPro" id="IPR000683">
    <property type="entry name" value="Gfo/Idh/MocA-like_OxRdtase_N"/>
</dbReference>
<dbReference type="InterPro" id="IPR055170">
    <property type="entry name" value="GFO_IDH_MocA-like_dom"/>
</dbReference>
<dbReference type="Gene3D" id="3.40.50.720">
    <property type="entry name" value="NAD(P)-binding Rossmann-like Domain"/>
    <property type="match status" value="1"/>
</dbReference>
<organism evidence="3 4">
    <name type="scientific">Paenibacillus ginsengarvi</name>
    <dbReference type="NCBI Taxonomy" id="400777"/>
    <lineage>
        <taxon>Bacteria</taxon>
        <taxon>Bacillati</taxon>
        <taxon>Bacillota</taxon>
        <taxon>Bacilli</taxon>
        <taxon>Bacillales</taxon>
        <taxon>Paenibacillaceae</taxon>
        <taxon>Paenibacillus</taxon>
    </lineage>
</organism>
<protein>
    <submittedName>
        <fullName evidence="3">Gfo/Idh/MocA family oxidoreductase</fullName>
    </submittedName>
</protein>
<dbReference type="PANTHER" id="PTHR43249:SF1">
    <property type="entry name" value="D-GLUCOSIDE 3-DEHYDROGENASE"/>
    <property type="match status" value="1"/>
</dbReference>
<dbReference type="EMBL" id="RBAH01000025">
    <property type="protein sequence ID" value="RKN74132.1"/>
    <property type="molecule type" value="Genomic_DNA"/>
</dbReference>
<dbReference type="InterPro" id="IPR036291">
    <property type="entry name" value="NAD(P)-bd_dom_sf"/>
</dbReference>
<name>A0A3B0BLR8_9BACL</name>
<accession>A0A3B0BLR8</accession>
<evidence type="ECO:0000313" key="3">
    <source>
        <dbReference type="EMBL" id="RKN74132.1"/>
    </source>
</evidence>
<dbReference type="Pfam" id="PF01408">
    <property type="entry name" value="GFO_IDH_MocA"/>
    <property type="match status" value="1"/>
</dbReference>